<dbReference type="Pfam" id="PF13419">
    <property type="entry name" value="HAD_2"/>
    <property type="match status" value="1"/>
</dbReference>
<dbReference type="InterPro" id="IPR041492">
    <property type="entry name" value="HAD_2"/>
</dbReference>
<protein>
    <submittedName>
        <fullName evidence="1">Uncharacterized protein</fullName>
    </submittedName>
</protein>
<accession>A0A1W7CY49</accession>
<dbReference type="PANTHER" id="PTHR43434">
    <property type="entry name" value="PHOSPHOGLYCOLATE PHOSPHATASE"/>
    <property type="match status" value="1"/>
</dbReference>
<dbReference type="KEGG" id="smao:CAG99_13435"/>
<dbReference type="InterPro" id="IPR036412">
    <property type="entry name" value="HAD-like_sf"/>
</dbReference>
<dbReference type="OrthoDB" id="4547358at2"/>
<dbReference type="PANTHER" id="PTHR43434:SF1">
    <property type="entry name" value="PHOSPHOGLYCOLATE PHOSPHATASE"/>
    <property type="match status" value="1"/>
</dbReference>
<dbReference type="EMBL" id="CP021121">
    <property type="protein sequence ID" value="ARQ69733.1"/>
    <property type="molecule type" value="Genomic_DNA"/>
</dbReference>
<reference evidence="1 2" key="1">
    <citation type="submission" date="2017-05" db="EMBL/GenBank/DDBJ databases">
        <title>Complete genome sequence of Streptomyces sp. SCSIO 03032 revealed the diverse biosynthetic pathways for its bioactive secondary metabolites.</title>
        <authorList>
            <person name="Ma L."/>
            <person name="Zhu Y."/>
            <person name="Zhang W."/>
            <person name="Zhang G."/>
            <person name="Tian X."/>
            <person name="Zhang S."/>
            <person name="Zhang C."/>
        </authorList>
    </citation>
    <scope>NUCLEOTIDE SEQUENCE [LARGE SCALE GENOMIC DNA]</scope>
    <source>
        <strain evidence="1 2">SCSIO 03032</strain>
    </source>
</reference>
<dbReference type="Proteomes" id="UP000194218">
    <property type="component" value="Chromosome"/>
</dbReference>
<dbReference type="GO" id="GO:0006281">
    <property type="term" value="P:DNA repair"/>
    <property type="evidence" value="ECO:0007669"/>
    <property type="project" value="TreeGrafter"/>
</dbReference>
<dbReference type="GO" id="GO:0005829">
    <property type="term" value="C:cytosol"/>
    <property type="evidence" value="ECO:0007669"/>
    <property type="project" value="TreeGrafter"/>
</dbReference>
<dbReference type="CDD" id="cd01427">
    <property type="entry name" value="HAD_like"/>
    <property type="match status" value="1"/>
</dbReference>
<dbReference type="AlphaFoldDB" id="A0A1W7CY49"/>
<dbReference type="RefSeq" id="WP_086159600.1">
    <property type="nucleotide sequence ID" value="NZ_CP021121.1"/>
</dbReference>
<sequence length="228" mass="23345">MTPLRAVLTGVTHVLLDFDGPVCSVFAGLSAGEVADRMRRRLAADGHAVPAPWGELDDPLALLSRIAQERPGLAADADRALTELEAEAVQQARLNPDIKSVLDACASSGRQVVVVSNNAGKAISAYLRREGLAGLVRGVVGRVPGEPASMKPSPRLLLDAMGETAPAKCVFIGDATRDVEAGDAAGVPTIGYANKPGKAARLAAAGAAVVVESLVPVAEALTSPDITT</sequence>
<evidence type="ECO:0000313" key="2">
    <source>
        <dbReference type="Proteomes" id="UP000194218"/>
    </source>
</evidence>
<dbReference type="SUPFAM" id="SSF56784">
    <property type="entry name" value="HAD-like"/>
    <property type="match status" value="1"/>
</dbReference>
<keyword evidence="2" id="KW-1185">Reference proteome</keyword>
<dbReference type="InterPro" id="IPR023214">
    <property type="entry name" value="HAD_sf"/>
</dbReference>
<name>A0A1W7CY49_9ACTN</name>
<proteinExistence type="predicted"/>
<dbReference type="GO" id="GO:0008967">
    <property type="term" value="F:phosphoglycolate phosphatase activity"/>
    <property type="evidence" value="ECO:0007669"/>
    <property type="project" value="TreeGrafter"/>
</dbReference>
<evidence type="ECO:0000313" key="1">
    <source>
        <dbReference type="EMBL" id="ARQ69733.1"/>
    </source>
</evidence>
<dbReference type="InterPro" id="IPR050155">
    <property type="entry name" value="HAD-like_hydrolase_sf"/>
</dbReference>
<organism evidence="1 2">
    <name type="scientific">Streptomyces marincola</name>
    <dbReference type="NCBI Taxonomy" id="2878388"/>
    <lineage>
        <taxon>Bacteria</taxon>
        <taxon>Bacillati</taxon>
        <taxon>Actinomycetota</taxon>
        <taxon>Actinomycetes</taxon>
        <taxon>Kitasatosporales</taxon>
        <taxon>Streptomycetaceae</taxon>
        <taxon>Streptomyces</taxon>
    </lineage>
</organism>
<dbReference type="Gene3D" id="3.40.50.1000">
    <property type="entry name" value="HAD superfamily/HAD-like"/>
    <property type="match status" value="1"/>
</dbReference>
<gene>
    <name evidence="1" type="ORF">CAG99_13435</name>
</gene>